<dbReference type="AlphaFoldDB" id="A0AAV7JB17"/>
<feature type="region of interest" description="Disordered" evidence="1">
    <location>
        <begin position="388"/>
        <end position="410"/>
    </location>
</feature>
<keyword evidence="4" id="KW-1185">Reference proteome</keyword>
<accession>A0AAV7JB17</accession>
<keyword evidence="2" id="KW-1133">Transmembrane helix</keyword>
<comment type="caution">
    <text evidence="3">The sequence shown here is derived from an EMBL/GenBank/DDBJ whole genome shotgun (WGS) entry which is preliminary data.</text>
</comment>
<dbReference type="Proteomes" id="UP001165289">
    <property type="component" value="Unassembled WGS sequence"/>
</dbReference>
<proteinExistence type="predicted"/>
<feature type="transmembrane region" description="Helical" evidence="2">
    <location>
        <begin position="826"/>
        <end position="848"/>
    </location>
</feature>
<evidence type="ECO:0000313" key="3">
    <source>
        <dbReference type="EMBL" id="KAI6645914.1"/>
    </source>
</evidence>
<gene>
    <name evidence="3" type="ORF">LOD99_13172</name>
</gene>
<protein>
    <submittedName>
        <fullName evidence="3">Uncharacterized protein</fullName>
    </submittedName>
</protein>
<keyword evidence="2" id="KW-0472">Membrane</keyword>
<feature type="compositionally biased region" description="Basic and acidic residues" evidence="1">
    <location>
        <begin position="393"/>
        <end position="410"/>
    </location>
</feature>
<name>A0AAV7JB17_9METZ</name>
<reference evidence="3 4" key="1">
    <citation type="journal article" date="2023" name="BMC Biol.">
        <title>The compact genome of the sponge Oopsacas minuta (Hexactinellida) is lacking key metazoan core genes.</title>
        <authorList>
            <person name="Santini S."/>
            <person name="Schenkelaars Q."/>
            <person name="Jourda C."/>
            <person name="Duchesne M."/>
            <person name="Belahbib H."/>
            <person name="Rocher C."/>
            <person name="Selva M."/>
            <person name="Riesgo A."/>
            <person name="Vervoort M."/>
            <person name="Leys S.P."/>
            <person name="Kodjabachian L."/>
            <person name="Le Bivic A."/>
            <person name="Borchiellini C."/>
            <person name="Claverie J.M."/>
            <person name="Renard E."/>
        </authorList>
    </citation>
    <scope>NUCLEOTIDE SEQUENCE [LARGE SCALE GENOMIC DNA]</scope>
    <source>
        <strain evidence="3">SPO-2</strain>
    </source>
</reference>
<feature type="compositionally biased region" description="Low complexity" evidence="1">
    <location>
        <begin position="1"/>
        <end position="24"/>
    </location>
</feature>
<evidence type="ECO:0000313" key="4">
    <source>
        <dbReference type="Proteomes" id="UP001165289"/>
    </source>
</evidence>
<evidence type="ECO:0000256" key="1">
    <source>
        <dbReference type="SAM" id="MobiDB-lite"/>
    </source>
</evidence>
<feature type="region of interest" description="Disordered" evidence="1">
    <location>
        <begin position="1"/>
        <end position="31"/>
    </location>
</feature>
<keyword evidence="2" id="KW-0812">Transmembrane</keyword>
<sequence>MSHPSALSSDISSSSPNITTTSDNVILQKRPPKLSEIKHTSHITLSDRSDNLSNIVESLRIKWALLVQQFSNREPTLDSSFPKEQSTDNCDPLISDFSLEDSTNEQDFSSLLAIKFRGCAREILEELETLISASTPGGVVSIEDDNITPQSMEEWMQSLVEHYYQQQMYATGCALECIASSTVDAVITKSVMFLMVEDYKEREQHHLRAIMDTIDNTFPKGTGERNVRPSLTISMVESHVKGRLKHFKKKLDKVQANNSILDWVQGTQTVDNNDLPHNRGIISWLLTASSNSSSSSEDEAYSFPRIKSVPRDQQNTELDTSLNISEFFDPRRSLSDVTFSFSRQASRELSMLLQSEPTIYRRYSDSSCLSSSFPSNFTEKAACSADCSRSLGKRKESSKQSKSESSHRLSVEIIQEQTSANIATEATESVKIEEIQPVIREIDEQSLTTELEQSVPNEENIQSNGGVKMRQGILLSQYSSSTELLDSNLSAYNRKRQAKRTQSEVIDPQQIIPTQPARRKGSRGLLKATRSKDKCVEFDLNEYLMPALHEVDLVEQAYLHEVHQDIMRSNIMNRKKLSFNVGDGILDDLCPDSITMPLPYTDSIYNKTSDTDIGEEFEKFEQDWRAFQVAFEADVFSTRHRLRQSRINLNRKLERMHEYSSCLDECIAILAQSVTQDTFFELEETFRANLISLITSMDEVVVTAEMVGCLSQQHEDDSNFQLCFKYVDKLKYRSNTIDKIRTEGRAPPQPQESTISNSDSVILNEDMVQIAIERFMTQPAQESRWPSFPKEHSHFISQQSQVTRELKQIMKNYDGLVKSCKREMRWSRVSIILILLLLLLMFLLLITFESIEHSFNALLINLRLV</sequence>
<dbReference type="EMBL" id="JAKMXF010000365">
    <property type="protein sequence ID" value="KAI6645914.1"/>
    <property type="molecule type" value="Genomic_DNA"/>
</dbReference>
<evidence type="ECO:0000256" key="2">
    <source>
        <dbReference type="SAM" id="Phobius"/>
    </source>
</evidence>
<organism evidence="3 4">
    <name type="scientific">Oopsacas minuta</name>
    <dbReference type="NCBI Taxonomy" id="111878"/>
    <lineage>
        <taxon>Eukaryota</taxon>
        <taxon>Metazoa</taxon>
        <taxon>Porifera</taxon>
        <taxon>Hexactinellida</taxon>
        <taxon>Hexasterophora</taxon>
        <taxon>Lyssacinosida</taxon>
        <taxon>Leucopsacidae</taxon>
        <taxon>Oopsacas</taxon>
    </lineage>
</organism>